<dbReference type="EMBL" id="JAVRRG010000072">
    <property type="protein sequence ID" value="KAK5089717.1"/>
    <property type="molecule type" value="Genomic_DNA"/>
</dbReference>
<proteinExistence type="predicted"/>
<protein>
    <recommendedName>
        <fullName evidence="1">Aminotransferase class I/classII large domain-containing protein</fullName>
    </recommendedName>
</protein>
<dbReference type="PANTHER" id="PTHR43510">
    <property type="entry name" value="AMINOTRANSFERASE FUNCTION, HYPOTHETICAL (EUROFUNG)"/>
    <property type="match status" value="1"/>
</dbReference>
<dbReference type="InterPro" id="IPR015424">
    <property type="entry name" value="PyrdxlP-dep_Trfase"/>
</dbReference>
<name>A0ABR0K7F4_9EURO</name>
<evidence type="ECO:0000313" key="2">
    <source>
        <dbReference type="EMBL" id="KAK5089717.1"/>
    </source>
</evidence>
<dbReference type="Gene3D" id="3.40.640.10">
    <property type="entry name" value="Type I PLP-dependent aspartate aminotransferase-like (Major domain)"/>
    <property type="match status" value="1"/>
</dbReference>
<dbReference type="InterPro" id="IPR004839">
    <property type="entry name" value="Aminotransferase_I/II_large"/>
</dbReference>
<dbReference type="InterPro" id="IPR015422">
    <property type="entry name" value="PyrdxlP-dep_Trfase_small"/>
</dbReference>
<reference evidence="2 3" key="1">
    <citation type="submission" date="2023-08" db="EMBL/GenBank/DDBJ databases">
        <title>Black Yeasts Isolated from many extreme environments.</title>
        <authorList>
            <person name="Coleine C."/>
            <person name="Stajich J.E."/>
            <person name="Selbmann L."/>
        </authorList>
    </citation>
    <scope>NUCLEOTIDE SEQUENCE [LARGE SCALE GENOMIC DNA]</scope>
    <source>
        <strain evidence="2 3">CCFEE 5885</strain>
    </source>
</reference>
<comment type="caution">
    <text evidence="2">The sequence shown here is derived from an EMBL/GenBank/DDBJ whole genome shotgun (WGS) entry which is preliminary data.</text>
</comment>
<feature type="domain" description="Aminotransferase class I/classII large" evidence="1">
    <location>
        <begin position="53"/>
        <end position="390"/>
    </location>
</feature>
<dbReference type="Gene3D" id="3.90.1150.10">
    <property type="entry name" value="Aspartate Aminotransferase, domain 1"/>
    <property type="match status" value="1"/>
</dbReference>
<keyword evidence="3" id="KW-1185">Reference proteome</keyword>
<organism evidence="2 3">
    <name type="scientific">Lithohypha guttulata</name>
    <dbReference type="NCBI Taxonomy" id="1690604"/>
    <lineage>
        <taxon>Eukaryota</taxon>
        <taxon>Fungi</taxon>
        <taxon>Dikarya</taxon>
        <taxon>Ascomycota</taxon>
        <taxon>Pezizomycotina</taxon>
        <taxon>Eurotiomycetes</taxon>
        <taxon>Chaetothyriomycetidae</taxon>
        <taxon>Chaetothyriales</taxon>
        <taxon>Trichomeriaceae</taxon>
        <taxon>Lithohypha</taxon>
    </lineage>
</organism>
<dbReference type="CDD" id="cd00609">
    <property type="entry name" value="AAT_like"/>
    <property type="match status" value="1"/>
</dbReference>
<dbReference type="PANTHER" id="PTHR43510:SF1">
    <property type="entry name" value="AMINOTRANSFERASE FUNCTION, HYPOTHETICAL (EUROFUNG)"/>
    <property type="match status" value="1"/>
</dbReference>
<gene>
    <name evidence="2" type="ORF">LTR24_005986</name>
</gene>
<dbReference type="InterPro" id="IPR015421">
    <property type="entry name" value="PyrdxlP-dep_Trfase_major"/>
</dbReference>
<evidence type="ECO:0000313" key="3">
    <source>
        <dbReference type="Proteomes" id="UP001345013"/>
    </source>
</evidence>
<dbReference type="Proteomes" id="UP001345013">
    <property type="component" value="Unassembled WGS sequence"/>
</dbReference>
<accession>A0ABR0K7F4</accession>
<sequence>MAHEKEFQLYKYLMSNGANATAVLGGSATPYLSLKELVSLSTDQEATKAAFNFSDMTLSLAPAQGGLELRKTIADIYDHSKSNVEAGNIVTANAATGANHIVHRSLLKPGDHVICQYPIYGPLLDEPKDIGCEVSCLRLDPANNWSLDLDQLNSLIKPGRTKMLILNNPNNPTGTHLSTEVQREVIKIAKQHDLIIHSDEIFRPLFYTEETPTSLIEHADLGYDKVVTTSSLSKAYGLSGVRVGWITTRSNALLDEFMHYRMWSCESLSLIDEAIATEVLSPRCRPGILQKHFSIAKTNLDKIQSFIDKHGEQCEWVRPTSGAVGFVKFKDHKSGKPVDDVEFCKRLVESKKLVLAPASSCFDLGDRKGEFGGRTRVHFATKTETVERGLALLGEFLDEEKGRQ</sequence>
<dbReference type="SUPFAM" id="SSF53383">
    <property type="entry name" value="PLP-dependent transferases"/>
    <property type="match status" value="1"/>
</dbReference>
<dbReference type="Pfam" id="PF00155">
    <property type="entry name" value="Aminotran_1_2"/>
    <property type="match status" value="1"/>
</dbReference>
<evidence type="ECO:0000259" key="1">
    <source>
        <dbReference type="Pfam" id="PF00155"/>
    </source>
</evidence>